<proteinExistence type="predicted"/>
<evidence type="ECO:0000313" key="2">
    <source>
        <dbReference type="EMBL" id="KAK4875246.1"/>
    </source>
</evidence>
<dbReference type="Proteomes" id="UP001353858">
    <property type="component" value="Unassembled WGS sequence"/>
</dbReference>
<name>A0AAN7P4M1_9COLE</name>
<feature type="compositionally biased region" description="Basic and acidic residues" evidence="1">
    <location>
        <begin position="68"/>
        <end position="87"/>
    </location>
</feature>
<evidence type="ECO:0000256" key="1">
    <source>
        <dbReference type="SAM" id="MobiDB-lite"/>
    </source>
</evidence>
<dbReference type="EMBL" id="JARPUR010000005">
    <property type="protein sequence ID" value="KAK4875246.1"/>
    <property type="molecule type" value="Genomic_DNA"/>
</dbReference>
<feature type="region of interest" description="Disordered" evidence="1">
    <location>
        <begin position="1"/>
        <end position="92"/>
    </location>
</feature>
<dbReference type="AlphaFoldDB" id="A0AAN7P4M1"/>
<gene>
    <name evidence="2" type="ORF">RN001_011668</name>
</gene>
<accession>A0AAN7P4M1</accession>
<keyword evidence="3" id="KW-1185">Reference proteome</keyword>
<protein>
    <submittedName>
        <fullName evidence="2">Uncharacterized protein</fullName>
    </submittedName>
</protein>
<evidence type="ECO:0000313" key="3">
    <source>
        <dbReference type="Proteomes" id="UP001353858"/>
    </source>
</evidence>
<organism evidence="2 3">
    <name type="scientific">Aquatica leii</name>
    <dbReference type="NCBI Taxonomy" id="1421715"/>
    <lineage>
        <taxon>Eukaryota</taxon>
        <taxon>Metazoa</taxon>
        <taxon>Ecdysozoa</taxon>
        <taxon>Arthropoda</taxon>
        <taxon>Hexapoda</taxon>
        <taxon>Insecta</taxon>
        <taxon>Pterygota</taxon>
        <taxon>Neoptera</taxon>
        <taxon>Endopterygota</taxon>
        <taxon>Coleoptera</taxon>
        <taxon>Polyphaga</taxon>
        <taxon>Elateriformia</taxon>
        <taxon>Elateroidea</taxon>
        <taxon>Lampyridae</taxon>
        <taxon>Luciolinae</taxon>
        <taxon>Aquatica</taxon>
    </lineage>
</organism>
<sequence length="143" mass="15281">MGTIQETAVPKNDGVHNELNSNPEGNDNVNNNETALQSVSDEGGGNAETNNNPPLSTDLKTDNVVGEMPKDDGDNNDQTRKNSDAHKNVPVPAISRIARPCVGHQKPAVPVTPTQKFGTLVYLKPALVGNQVCIIYQQDLAIN</sequence>
<feature type="compositionally biased region" description="Low complexity" evidence="1">
    <location>
        <begin position="20"/>
        <end position="32"/>
    </location>
</feature>
<reference evidence="3" key="1">
    <citation type="submission" date="2023-01" db="EMBL/GenBank/DDBJ databases">
        <title>Key to firefly adult light organ development and bioluminescence: homeobox transcription factors regulate luciferase expression and transportation to peroxisome.</title>
        <authorList>
            <person name="Fu X."/>
        </authorList>
    </citation>
    <scope>NUCLEOTIDE SEQUENCE [LARGE SCALE GENOMIC DNA]</scope>
</reference>
<comment type="caution">
    <text evidence="2">The sequence shown here is derived from an EMBL/GenBank/DDBJ whole genome shotgun (WGS) entry which is preliminary data.</text>
</comment>